<dbReference type="Gene3D" id="3.30.457.10">
    <property type="entry name" value="Copper amine oxidase-like, N-terminal domain"/>
    <property type="match status" value="1"/>
</dbReference>
<comment type="subcellular location">
    <subcellularLocation>
        <location evidence="1">Cell envelope</location>
    </subcellularLocation>
</comment>
<dbReference type="SUPFAM" id="SSF55383">
    <property type="entry name" value="Copper amine oxidase, domain N"/>
    <property type="match status" value="1"/>
</dbReference>
<dbReference type="GO" id="GO:0030313">
    <property type="term" value="C:cell envelope"/>
    <property type="evidence" value="ECO:0007669"/>
    <property type="project" value="UniProtKB-SubCell"/>
</dbReference>
<evidence type="ECO:0000256" key="2">
    <source>
        <dbReference type="ARBA" id="ARBA00023295"/>
    </source>
</evidence>
<dbReference type="Proteomes" id="UP000886743">
    <property type="component" value="Unassembled WGS sequence"/>
</dbReference>
<dbReference type="GO" id="GO:0016829">
    <property type="term" value="F:lyase activity"/>
    <property type="evidence" value="ECO:0007669"/>
    <property type="project" value="InterPro"/>
</dbReference>
<evidence type="ECO:0000256" key="1">
    <source>
        <dbReference type="ARBA" id="ARBA00004196"/>
    </source>
</evidence>
<dbReference type="GO" id="GO:0016798">
    <property type="term" value="F:hydrolase activity, acting on glycosyl bonds"/>
    <property type="evidence" value="ECO:0007669"/>
    <property type="project" value="UniProtKB-KW"/>
</dbReference>
<dbReference type="Gene3D" id="2.60.120.260">
    <property type="entry name" value="Galactose-binding domain-like"/>
    <property type="match status" value="1"/>
</dbReference>
<evidence type="ECO:0000259" key="3">
    <source>
        <dbReference type="PROSITE" id="PS50022"/>
    </source>
</evidence>
<protein>
    <submittedName>
        <fullName evidence="4">Discoidin domain-containing protein</fullName>
    </submittedName>
</protein>
<organism evidence="4 5">
    <name type="scientific">Candidatus Aphodoplasma excrementigallinarum</name>
    <dbReference type="NCBI Taxonomy" id="2840673"/>
    <lineage>
        <taxon>Bacteria</taxon>
        <taxon>Bacillati</taxon>
        <taxon>Bacillota</taxon>
        <taxon>Clostridia</taxon>
        <taxon>Eubacteriales</taxon>
        <taxon>Candidatus Aphodoplasma</taxon>
    </lineage>
</organism>
<dbReference type="SUPFAM" id="SSF49785">
    <property type="entry name" value="Galactose-binding domain-like"/>
    <property type="match status" value="1"/>
</dbReference>
<dbReference type="Gene3D" id="2.70.98.70">
    <property type="match status" value="1"/>
</dbReference>
<keyword evidence="2" id="KW-0326">Glycosidase</keyword>
<dbReference type="InterPro" id="IPR000421">
    <property type="entry name" value="FA58C"/>
</dbReference>
<dbReference type="InterPro" id="IPR008929">
    <property type="entry name" value="Chondroitin_lyas"/>
</dbReference>
<dbReference type="InterPro" id="IPR012480">
    <property type="entry name" value="Hepar_II_III_C"/>
</dbReference>
<evidence type="ECO:0000313" key="5">
    <source>
        <dbReference type="Proteomes" id="UP000886743"/>
    </source>
</evidence>
<reference evidence="4" key="1">
    <citation type="submission" date="2020-10" db="EMBL/GenBank/DDBJ databases">
        <authorList>
            <person name="Gilroy R."/>
        </authorList>
    </citation>
    <scope>NUCLEOTIDE SEQUENCE</scope>
    <source>
        <strain evidence="4">4920</strain>
    </source>
</reference>
<dbReference type="InterPro" id="IPR008979">
    <property type="entry name" value="Galactose-bd-like_sf"/>
</dbReference>
<dbReference type="Pfam" id="PF07833">
    <property type="entry name" value="Cu_amine_oxidN1"/>
    <property type="match status" value="1"/>
</dbReference>
<evidence type="ECO:0000313" key="4">
    <source>
        <dbReference type="EMBL" id="HIV02974.1"/>
    </source>
</evidence>
<dbReference type="PROSITE" id="PS50022">
    <property type="entry name" value="FA58C_3"/>
    <property type="match status" value="1"/>
</dbReference>
<dbReference type="Pfam" id="PF07940">
    <property type="entry name" value="Hepar_II_III_C"/>
    <property type="match status" value="1"/>
</dbReference>
<proteinExistence type="predicted"/>
<reference evidence="4" key="2">
    <citation type="journal article" date="2021" name="PeerJ">
        <title>Extensive microbial diversity within the chicken gut microbiome revealed by metagenomics and culture.</title>
        <authorList>
            <person name="Gilroy R."/>
            <person name="Ravi A."/>
            <person name="Getino M."/>
            <person name="Pursley I."/>
            <person name="Horton D.L."/>
            <person name="Alikhan N.F."/>
            <person name="Baker D."/>
            <person name="Gharbi K."/>
            <person name="Hall N."/>
            <person name="Watson M."/>
            <person name="Adriaenssens E.M."/>
            <person name="Foster-Nyarko E."/>
            <person name="Jarju S."/>
            <person name="Secka A."/>
            <person name="Antonio M."/>
            <person name="Oren A."/>
            <person name="Chaudhuri R.R."/>
            <person name="La Ragione R."/>
            <person name="Hildebrand F."/>
            <person name="Pallen M.J."/>
        </authorList>
    </citation>
    <scope>NUCLEOTIDE SEQUENCE</scope>
    <source>
        <strain evidence="4">4920</strain>
    </source>
</reference>
<comment type="caution">
    <text evidence="4">The sequence shown here is derived from an EMBL/GenBank/DDBJ whole genome shotgun (WGS) entry which is preliminary data.</text>
</comment>
<dbReference type="EMBL" id="DVOF01000152">
    <property type="protein sequence ID" value="HIV02974.1"/>
    <property type="molecule type" value="Genomic_DNA"/>
</dbReference>
<sequence>IEVSLPNPTQYIVVEMDLSSTKAGVSGNLQFKDTSRTDGYLFKFADGKVTSAGSGEELGEFKKGEWLNLAFVLNLDTFTYDSYVDGELVEEDVPVSGAATGLTMLRLYVEKKGNGADLLVDNLKVYEATAPKDITGLDVQEPTKTFTPSAAPTATPDSNVTMKGKTAVFDCDDKDAIKAMGLTADSKNVKSAAYSAEWKFSEKPNLVFSSISGDLRCYTEYSFNIYNSSDKEQQLYMRFDSQNAATTDGDDYYGRSLTLAPQAWTAVTGTFASLGKTRTPIGWHQIDSLKLFSTGWGMENDTSTVLYLDTIYLDGSNVEATPVPTANPTDFSRVEDAVCLKLDCPSALVKTEKMPIDENNANVVPFTSNDRTLVPIRFISEAFGADVAYDGGATEKVTVKLGSDTVELTIGSDKIYKNGQEIQIDTAAIVTGDDRTFVPLRAIAEALGKEVFWDDMGLIVISDTENIFNRDTDLALMLNVMAEFTYERPEGEKVISDLKAHAPQHPRILANADDFARIKSLYETDPLMKEWVDAQLKSAENTAASAQAPVYSVDEGGRLKGTNTESYMLQWGLAYQMTGDQKYVDAAYDHLAVICGFDNWHPGHFLDAAGIMKGVAIGYDWMYDGFTEEQRNVIEKGLYEHGIQAGLGAYAGTTEDMEPAHGTFGRSGWTNTDNNWNAVCNGGLTLACAAIGDLPEYEKDAGDLMGKVLKSIEKGIRCYAPDGSYPEGPGYWAYGTNNLFYMIECLDSAMGTDYGLFNAPGLDTTCYFPNYIEGTNGMWNFNDCGEGTVDTSHLFWVANKIGNPDLAGMRLQDITNGKKTAGIHDILNYDPDNINREVHLPLDRYMTGVQTVTMRGDWNDSGTVFTGLHGGYNGVNHGNLDSGNFIIDAGGVRFISDIGTENYNLPSYFSGGAGGTRWTYYRNRAEGHNTITINPGTSEDQVVSATTEIIRYESKPRGAIAVVDMAPAHGNKVEEAQRGLLFTDNRKAVVVQDEMTLSNPSEVWWFAHVQDGEITVAPDGKSAIIEKQGKRMWAGIVSDMADAKFEVMAADPLPTSPQKNAAEYDRSAWQKLAIHMSGVTDYKLAVEFRLLEGTQTEPNYKYTYTDIEDWTIPDGEIIVPRLTDLTVDGQTVENFSPLATNYKVVLPYGTTTVPTVNATAEDGYTVEITQAAALPGLASVKVYDPNDPETYSIYDITLRAMAEIEVEASDVPEPANVPENTLDGDLGTRWAAEGEQWIKYTFANPREISSVWIAFWKSDTRSTVFKLEISEDGENFETVFDGMQTNQEDTLAEYKLPQPTTVKAVRISGSGNTSNAWNSILEVEFR</sequence>
<keyword evidence="2" id="KW-0378">Hydrolase</keyword>
<dbReference type="SUPFAM" id="SSF48230">
    <property type="entry name" value="Chondroitin AC/alginate lyase"/>
    <property type="match status" value="1"/>
</dbReference>
<name>A0A9D1NHY1_9FIRM</name>
<feature type="non-terminal residue" evidence="4">
    <location>
        <position position="1"/>
    </location>
</feature>
<gene>
    <name evidence="4" type="ORF">IAC74_05315</name>
</gene>
<dbReference type="InterPro" id="IPR036582">
    <property type="entry name" value="Mao_N_sf"/>
</dbReference>
<dbReference type="Pfam" id="PF00754">
    <property type="entry name" value="F5_F8_type_C"/>
    <property type="match status" value="1"/>
</dbReference>
<dbReference type="PANTHER" id="PTHR38045:SF1">
    <property type="entry name" value="HEPARINASE II_III-LIKE PROTEIN"/>
    <property type="match status" value="1"/>
</dbReference>
<accession>A0A9D1NHY1</accession>
<feature type="domain" description="F5/8 type C" evidence="3">
    <location>
        <begin position="1186"/>
        <end position="1326"/>
    </location>
</feature>
<dbReference type="InterPro" id="IPR012854">
    <property type="entry name" value="Cu_amine_oxidase-like_N"/>
</dbReference>
<dbReference type="Gene3D" id="1.50.10.100">
    <property type="entry name" value="Chondroitin AC/alginate lyase"/>
    <property type="match status" value="1"/>
</dbReference>
<dbReference type="PANTHER" id="PTHR38045">
    <property type="entry name" value="CHROMOSOME 1, WHOLE GENOME SHOTGUN SEQUENCE"/>
    <property type="match status" value="1"/>
</dbReference>